<evidence type="ECO:0000256" key="1">
    <source>
        <dbReference type="ARBA" id="ARBA00022737"/>
    </source>
</evidence>
<dbReference type="Pfam" id="PF00005">
    <property type="entry name" value="ABC_tran"/>
    <property type="match status" value="2"/>
</dbReference>
<dbReference type="GO" id="GO:0005524">
    <property type="term" value="F:ATP binding"/>
    <property type="evidence" value="ECO:0007669"/>
    <property type="project" value="UniProtKB-KW"/>
</dbReference>
<keyword evidence="1" id="KW-0677">Repeat</keyword>
<gene>
    <name evidence="6" type="ORF">BDP27DRAFT_1348310</name>
</gene>
<accession>A0A9P5TX74</accession>
<feature type="compositionally biased region" description="Polar residues" evidence="4">
    <location>
        <begin position="1"/>
        <end position="12"/>
    </location>
</feature>
<keyword evidence="6" id="KW-0378">Hydrolase</keyword>
<dbReference type="CDD" id="cd03221">
    <property type="entry name" value="ABCF_EF-3"/>
    <property type="match status" value="1"/>
</dbReference>
<dbReference type="InterPro" id="IPR027417">
    <property type="entry name" value="P-loop_NTPase"/>
</dbReference>
<sequence>MSNIIASSQQTRFHIPNSTTSSINSGSSTSQDLDIPGVSISISDLNSASRKGSSEREAQILSDTHLKLGAGIRYSLIGRNGVGKSTLLRAIGDKLIPVLLQQIYEDDKKESDEAMSVLDFVVASDRERSEALQRQKALQQALDNTQDPTEAAIVVRTFQYEDELRVLEEAKKVANLRSGSRGIAARKELKVIEKRVADKKETLHTVDPQSLAEETNAAISMLADIDALLDHISSSTAESRAKLILRGLGFKTKSSPMITQPISSLSGGWRMRAQLASVLFQPSSLLLLDEPTNFLDLPSLLWLETYLQNTLPPTTTLLFVSHDRTFTDNVAEEILVLRDLTLERFPGNLSAYEDTRQERQRYLTKMKDAQTKQKAHMEESIAGNIRAAKATGDDKKLRQAASRQKKVDERMGYQVGIRGGKFKLNRDMPGYYNDARQSIDDMIPKDDGAVRFVLPDGPEELRFPGPLISVERLGFKYTGEKGVGTLSGVDLVIHPGARIGIVGLNGAGKSTLIRCMVKEPNGGTGKIITGSVTHHPTARVGYFSQDAIENLPLTKTALQLMMEGPGNDNGETTALQSDARSTLASVGLAGNVVSSIPISKLSGGQKVRLGLAMVLYPPPKLGPVPHVLVLDEVTTHLDADTVVLLAEELGKFEGAVVVVSHDRWFVRQVVETGDDEAGTRIGKVYQVEAGKLVDLERGIKDFEKKIRKRTKG</sequence>
<reference evidence="6" key="1">
    <citation type="submission" date="2020-11" db="EMBL/GenBank/DDBJ databases">
        <authorList>
            <consortium name="DOE Joint Genome Institute"/>
            <person name="Ahrendt S."/>
            <person name="Riley R."/>
            <person name="Andreopoulos W."/>
            <person name="Labutti K."/>
            <person name="Pangilinan J."/>
            <person name="Ruiz-Duenas F.J."/>
            <person name="Barrasa J.M."/>
            <person name="Sanchez-Garcia M."/>
            <person name="Camarero S."/>
            <person name="Miyauchi S."/>
            <person name="Serrano A."/>
            <person name="Linde D."/>
            <person name="Babiker R."/>
            <person name="Drula E."/>
            <person name="Ayuso-Fernandez I."/>
            <person name="Pacheco R."/>
            <person name="Padilla G."/>
            <person name="Ferreira P."/>
            <person name="Barriuso J."/>
            <person name="Kellner H."/>
            <person name="Castanera R."/>
            <person name="Alfaro M."/>
            <person name="Ramirez L."/>
            <person name="Pisabarro A.G."/>
            <person name="Kuo A."/>
            <person name="Tritt A."/>
            <person name="Lipzen A."/>
            <person name="He G."/>
            <person name="Yan M."/>
            <person name="Ng V."/>
            <person name="Cullen D."/>
            <person name="Martin F."/>
            <person name="Rosso M.-N."/>
            <person name="Henrissat B."/>
            <person name="Hibbett D."/>
            <person name="Martinez A.T."/>
            <person name="Grigoriev I.V."/>
        </authorList>
    </citation>
    <scope>NUCLEOTIDE SEQUENCE</scope>
    <source>
        <strain evidence="6">AH 40177</strain>
    </source>
</reference>
<dbReference type="Gene3D" id="3.40.50.300">
    <property type="entry name" value="P-loop containing nucleotide triphosphate hydrolases"/>
    <property type="match status" value="2"/>
</dbReference>
<feature type="domain" description="ABC transporter" evidence="5">
    <location>
        <begin position="468"/>
        <end position="706"/>
    </location>
</feature>
<dbReference type="PANTHER" id="PTHR19211:SF135">
    <property type="entry name" value="ATPASE, PUTATIVE (AFU_ORTHOLOGUE AFUA_1G16440)-RELATED"/>
    <property type="match status" value="1"/>
</dbReference>
<dbReference type="OrthoDB" id="2110130at2759"/>
<keyword evidence="7" id="KW-1185">Reference proteome</keyword>
<organism evidence="6 7">
    <name type="scientific">Rhodocollybia butyracea</name>
    <dbReference type="NCBI Taxonomy" id="206335"/>
    <lineage>
        <taxon>Eukaryota</taxon>
        <taxon>Fungi</taxon>
        <taxon>Dikarya</taxon>
        <taxon>Basidiomycota</taxon>
        <taxon>Agaricomycotina</taxon>
        <taxon>Agaricomycetes</taxon>
        <taxon>Agaricomycetidae</taxon>
        <taxon>Agaricales</taxon>
        <taxon>Marasmiineae</taxon>
        <taxon>Omphalotaceae</taxon>
        <taxon>Rhodocollybia</taxon>
    </lineage>
</organism>
<dbReference type="AlphaFoldDB" id="A0A9P5TX74"/>
<dbReference type="Pfam" id="PF12848">
    <property type="entry name" value="ABC_tran_Xtn"/>
    <property type="match status" value="1"/>
</dbReference>
<evidence type="ECO:0000256" key="2">
    <source>
        <dbReference type="ARBA" id="ARBA00022741"/>
    </source>
</evidence>
<evidence type="ECO:0000256" key="3">
    <source>
        <dbReference type="ARBA" id="ARBA00022840"/>
    </source>
</evidence>
<evidence type="ECO:0000256" key="4">
    <source>
        <dbReference type="SAM" id="MobiDB-lite"/>
    </source>
</evidence>
<dbReference type="InterPro" id="IPR032781">
    <property type="entry name" value="ABC_tran_Xtn"/>
</dbReference>
<keyword evidence="2" id="KW-0547">Nucleotide-binding</keyword>
<comment type="caution">
    <text evidence="6">The sequence shown here is derived from an EMBL/GenBank/DDBJ whole genome shotgun (WGS) entry which is preliminary data.</text>
</comment>
<name>A0A9P5TX74_9AGAR</name>
<feature type="region of interest" description="Disordered" evidence="4">
    <location>
        <begin position="1"/>
        <end position="35"/>
    </location>
</feature>
<feature type="compositionally biased region" description="Low complexity" evidence="4">
    <location>
        <begin position="18"/>
        <end position="30"/>
    </location>
</feature>
<dbReference type="Proteomes" id="UP000772434">
    <property type="component" value="Unassembled WGS sequence"/>
</dbReference>
<evidence type="ECO:0000259" key="5">
    <source>
        <dbReference type="PROSITE" id="PS50893"/>
    </source>
</evidence>
<feature type="domain" description="ABC transporter" evidence="5">
    <location>
        <begin position="40"/>
        <end position="364"/>
    </location>
</feature>
<dbReference type="PROSITE" id="PS00211">
    <property type="entry name" value="ABC_TRANSPORTER_1"/>
    <property type="match status" value="2"/>
</dbReference>
<dbReference type="InterPro" id="IPR003593">
    <property type="entry name" value="AAA+_ATPase"/>
</dbReference>
<evidence type="ECO:0000313" key="7">
    <source>
        <dbReference type="Proteomes" id="UP000772434"/>
    </source>
</evidence>
<dbReference type="EMBL" id="JADNRY010000617">
    <property type="protein sequence ID" value="KAF9035096.1"/>
    <property type="molecule type" value="Genomic_DNA"/>
</dbReference>
<dbReference type="PANTHER" id="PTHR19211">
    <property type="entry name" value="ATP-BINDING TRANSPORT PROTEIN-RELATED"/>
    <property type="match status" value="1"/>
</dbReference>
<keyword evidence="3" id="KW-0067">ATP-binding</keyword>
<dbReference type="InterPro" id="IPR017871">
    <property type="entry name" value="ABC_transporter-like_CS"/>
</dbReference>
<dbReference type="InterPro" id="IPR050611">
    <property type="entry name" value="ABCF"/>
</dbReference>
<protein>
    <submittedName>
        <fullName evidence="6">P-loop containing nucleoside triphosphate hydrolase protein</fullName>
    </submittedName>
</protein>
<dbReference type="PROSITE" id="PS50893">
    <property type="entry name" value="ABC_TRANSPORTER_2"/>
    <property type="match status" value="2"/>
</dbReference>
<dbReference type="SUPFAM" id="SSF52540">
    <property type="entry name" value="P-loop containing nucleoside triphosphate hydrolases"/>
    <property type="match status" value="2"/>
</dbReference>
<dbReference type="SMART" id="SM00382">
    <property type="entry name" value="AAA"/>
    <property type="match status" value="2"/>
</dbReference>
<evidence type="ECO:0000313" key="6">
    <source>
        <dbReference type="EMBL" id="KAF9035096.1"/>
    </source>
</evidence>
<dbReference type="GO" id="GO:0016887">
    <property type="term" value="F:ATP hydrolysis activity"/>
    <property type="evidence" value="ECO:0007669"/>
    <property type="project" value="InterPro"/>
</dbReference>
<proteinExistence type="predicted"/>
<dbReference type="InterPro" id="IPR003439">
    <property type="entry name" value="ABC_transporter-like_ATP-bd"/>
</dbReference>